<evidence type="ECO:0000313" key="3">
    <source>
        <dbReference type="Proteomes" id="UP000318571"/>
    </source>
</evidence>
<accession>A0A553P7C3</accession>
<feature type="signal peptide" evidence="1">
    <location>
        <begin position="1"/>
        <end position="22"/>
    </location>
</feature>
<dbReference type="AlphaFoldDB" id="A0A553P7C3"/>
<protein>
    <submittedName>
        <fullName evidence="2">Uncharacterized protein</fullName>
    </submittedName>
</protein>
<feature type="chain" id="PRO_5022142938" evidence="1">
    <location>
        <begin position="23"/>
        <end position="277"/>
    </location>
</feature>
<keyword evidence="3" id="KW-1185">Reference proteome</keyword>
<comment type="caution">
    <text evidence="2">The sequence shown here is derived from an EMBL/GenBank/DDBJ whole genome shotgun (WGS) entry which is preliminary data.</text>
</comment>
<dbReference type="Proteomes" id="UP000318571">
    <property type="component" value="Chromosome 3"/>
</dbReference>
<proteinExistence type="predicted"/>
<sequence>MVLKEAVCVVVLLLNLSAYSSSFGLYDPSLYYESYFDPTLVEVNQLPQDDGYAEFGLFSDRVEKEPSPQQVQIKPNDDWKLVQTKVVHPDIEGSGWDEEGSMADEGAKPVRNIRLIQPILLQKIASSIYNSRFRQPSYPHGPLRRALVTSDRTLPVQELLANGKVVILNFCPDAVQNLNLTQNQAPWFHMIQNQTSLIQMIQNQTGMTTTPKPTPGTLMMYHAVKVVSHTTPSTYHSPTRGSIHKSGQYPLMFRGGAGYENPDEHQFGDVLERLFTG</sequence>
<organism evidence="2 3">
    <name type="scientific">Tigriopus californicus</name>
    <name type="common">Marine copepod</name>
    <dbReference type="NCBI Taxonomy" id="6832"/>
    <lineage>
        <taxon>Eukaryota</taxon>
        <taxon>Metazoa</taxon>
        <taxon>Ecdysozoa</taxon>
        <taxon>Arthropoda</taxon>
        <taxon>Crustacea</taxon>
        <taxon>Multicrustacea</taxon>
        <taxon>Hexanauplia</taxon>
        <taxon>Copepoda</taxon>
        <taxon>Harpacticoida</taxon>
        <taxon>Harpacticidae</taxon>
        <taxon>Tigriopus</taxon>
    </lineage>
</organism>
<reference evidence="2 3" key="1">
    <citation type="journal article" date="2018" name="Nat. Ecol. Evol.">
        <title>Genomic signatures of mitonuclear coevolution across populations of Tigriopus californicus.</title>
        <authorList>
            <person name="Barreto F.S."/>
            <person name="Watson E.T."/>
            <person name="Lima T.G."/>
            <person name="Willett C.S."/>
            <person name="Edmands S."/>
            <person name="Li W."/>
            <person name="Burton R.S."/>
        </authorList>
    </citation>
    <scope>NUCLEOTIDE SEQUENCE [LARGE SCALE GENOMIC DNA]</scope>
    <source>
        <strain evidence="2 3">San Diego</strain>
    </source>
</reference>
<evidence type="ECO:0000313" key="2">
    <source>
        <dbReference type="EMBL" id="TRY73588.1"/>
    </source>
</evidence>
<dbReference type="EMBL" id="VCGU01000007">
    <property type="protein sequence ID" value="TRY73588.1"/>
    <property type="molecule type" value="Genomic_DNA"/>
</dbReference>
<keyword evidence="1" id="KW-0732">Signal</keyword>
<name>A0A553P7C3_TIGCA</name>
<evidence type="ECO:0000256" key="1">
    <source>
        <dbReference type="SAM" id="SignalP"/>
    </source>
</evidence>
<gene>
    <name evidence="2" type="ORF">TCAL_11521</name>
</gene>